<reference evidence="7" key="1">
    <citation type="submission" date="2023-06" db="EMBL/GenBank/DDBJ databases">
        <title>Genomic analysis of the entomopathogenic nematode Steinernema hermaphroditum.</title>
        <authorList>
            <person name="Schwarz E.M."/>
            <person name="Heppert J.K."/>
            <person name="Baniya A."/>
            <person name="Schwartz H.T."/>
            <person name="Tan C.-H."/>
            <person name="Antoshechkin I."/>
            <person name="Sternberg P.W."/>
            <person name="Goodrich-Blair H."/>
            <person name="Dillman A.R."/>
        </authorList>
    </citation>
    <scope>NUCLEOTIDE SEQUENCE</scope>
    <source>
        <strain evidence="7">PS9179</strain>
        <tissue evidence="7">Whole animal</tissue>
    </source>
</reference>
<dbReference type="Pfam" id="PF03134">
    <property type="entry name" value="TB2_DP1_HVA22"/>
    <property type="match status" value="1"/>
</dbReference>
<keyword evidence="8" id="KW-1185">Reference proteome</keyword>
<protein>
    <recommendedName>
        <fullName evidence="6">Receptor expression-enhancing protein</fullName>
    </recommendedName>
</protein>
<evidence type="ECO:0000313" key="7">
    <source>
        <dbReference type="EMBL" id="KAK0411620.1"/>
    </source>
</evidence>
<comment type="similarity">
    <text evidence="2 6">Belongs to the DP1 family.</text>
</comment>
<evidence type="ECO:0000256" key="4">
    <source>
        <dbReference type="ARBA" id="ARBA00022989"/>
    </source>
</evidence>
<evidence type="ECO:0000256" key="3">
    <source>
        <dbReference type="ARBA" id="ARBA00022692"/>
    </source>
</evidence>
<feature type="transmembrane region" description="Helical" evidence="6">
    <location>
        <begin position="106"/>
        <end position="125"/>
    </location>
</feature>
<dbReference type="GO" id="GO:0016020">
    <property type="term" value="C:membrane"/>
    <property type="evidence" value="ECO:0007669"/>
    <property type="project" value="UniProtKB-SubCell"/>
</dbReference>
<evidence type="ECO:0000256" key="6">
    <source>
        <dbReference type="RuleBase" id="RU362006"/>
    </source>
</evidence>
<keyword evidence="5 6" id="KW-0472">Membrane</keyword>
<dbReference type="InterPro" id="IPR004345">
    <property type="entry name" value="TB2_DP1_HVA22"/>
</dbReference>
<accession>A0AA39LW89</accession>
<dbReference type="PANTHER" id="PTHR12300:SF161">
    <property type="entry name" value="RECEPTOR EXPRESSION-ENHANCING PROTEIN"/>
    <property type="match status" value="1"/>
</dbReference>
<keyword evidence="3 6" id="KW-0812">Transmembrane</keyword>
<dbReference type="Proteomes" id="UP001175271">
    <property type="component" value="Unassembled WGS sequence"/>
</dbReference>
<sequence>MDKILNSRPVVAMNDAVVQFLYTQENPTIRSAVEKLEQLTGLKREKAFYLAVVLLTTVVVLFSLGQQIHLFLGLTYPAMSSLRAVRSLRKSKINIGSKSTEDVCKWIVYWCIFATFSTIEVSSGIGEMRGIFQLYWIAKVIFLVLLYAPGANGAMILYEMAIEPALARIDTSSPGSKKAN</sequence>
<evidence type="ECO:0000313" key="8">
    <source>
        <dbReference type="Proteomes" id="UP001175271"/>
    </source>
</evidence>
<keyword evidence="4 6" id="KW-1133">Transmembrane helix</keyword>
<comment type="caution">
    <text evidence="7">The sequence shown here is derived from an EMBL/GenBank/DDBJ whole genome shotgun (WGS) entry which is preliminary data.</text>
</comment>
<dbReference type="EMBL" id="JAUCMV010000003">
    <property type="protein sequence ID" value="KAK0411620.1"/>
    <property type="molecule type" value="Genomic_DNA"/>
</dbReference>
<evidence type="ECO:0000256" key="2">
    <source>
        <dbReference type="ARBA" id="ARBA00008573"/>
    </source>
</evidence>
<comment type="subcellular location">
    <subcellularLocation>
        <location evidence="1 6">Membrane</location>
        <topology evidence="1 6">Multi-pass membrane protein</topology>
    </subcellularLocation>
</comment>
<name>A0AA39LW89_9BILA</name>
<proteinExistence type="inferred from homology"/>
<dbReference type="AlphaFoldDB" id="A0AA39LW89"/>
<organism evidence="7 8">
    <name type="scientific">Steinernema hermaphroditum</name>
    <dbReference type="NCBI Taxonomy" id="289476"/>
    <lineage>
        <taxon>Eukaryota</taxon>
        <taxon>Metazoa</taxon>
        <taxon>Ecdysozoa</taxon>
        <taxon>Nematoda</taxon>
        <taxon>Chromadorea</taxon>
        <taxon>Rhabditida</taxon>
        <taxon>Tylenchina</taxon>
        <taxon>Panagrolaimomorpha</taxon>
        <taxon>Strongyloidoidea</taxon>
        <taxon>Steinernematidae</taxon>
        <taxon>Steinernema</taxon>
    </lineage>
</organism>
<gene>
    <name evidence="7" type="ORF">QR680_005751</name>
</gene>
<feature type="transmembrane region" description="Helical" evidence="6">
    <location>
        <begin position="47"/>
        <end position="62"/>
    </location>
</feature>
<evidence type="ECO:0000256" key="5">
    <source>
        <dbReference type="ARBA" id="ARBA00023136"/>
    </source>
</evidence>
<dbReference type="PANTHER" id="PTHR12300">
    <property type="entry name" value="HVA22-LIKE PROTEINS"/>
    <property type="match status" value="1"/>
</dbReference>
<evidence type="ECO:0000256" key="1">
    <source>
        <dbReference type="ARBA" id="ARBA00004141"/>
    </source>
</evidence>